<protein>
    <submittedName>
        <fullName evidence="2">Uncharacterized protein</fullName>
    </submittedName>
</protein>
<sequence>MLLLHQTGSLNLSLVSCNSSPISPSVNVGHKGLAYASCNNNDEPSCSLLQTLPSFSFYCLSCMNEDEDSDEEEEKDEEEQEALEENDGERFMAMGDDEFSIENIKMMGFIWENGVGIGLGVSDVDFCVCVGGVGFGDGGLEGNPNNPLFLRNYLVWELHQDQDRASSYFKRLPLQTEEEEDDDGGACHVDTMPPLLHGFAMASANKWLNLCSE</sequence>
<dbReference type="Proteomes" id="UP001168098">
    <property type="component" value="Unassembled WGS sequence"/>
</dbReference>
<name>A0AA38ZXB4_VITRO</name>
<dbReference type="EMBL" id="JARBHA010000007">
    <property type="protein sequence ID" value="KAJ9697041.1"/>
    <property type="molecule type" value="Genomic_DNA"/>
</dbReference>
<accession>A0AA38ZXB4</accession>
<comment type="caution">
    <text evidence="2">The sequence shown here is derived from an EMBL/GenBank/DDBJ whole genome shotgun (WGS) entry which is preliminary data.</text>
</comment>
<evidence type="ECO:0000313" key="3">
    <source>
        <dbReference type="Proteomes" id="UP001168098"/>
    </source>
</evidence>
<keyword evidence="3" id="KW-1185">Reference proteome</keyword>
<dbReference type="AlphaFoldDB" id="A0AA38ZXB4"/>
<proteinExistence type="predicted"/>
<organism evidence="2 3">
    <name type="scientific">Vitis rotundifolia</name>
    <name type="common">Muscadine grape</name>
    <dbReference type="NCBI Taxonomy" id="103349"/>
    <lineage>
        <taxon>Eukaryota</taxon>
        <taxon>Viridiplantae</taxon>
        <taxon>Streptophyta</taxon>
        <taxon>Embryophyta</taxon>
        <taxon>Tracheophyta</taxon>
        <taxon>Spermatophyta</taxon>
        <taxon>Magnoliopsida</taxon>
        <taxon>eudicotyledons</taxon>
        <taxon>Gunneridae</taxon>
        <taxon>Pentapetalae</taxon>
        <taxon>rosids</taxon>
        <taxon>Vitales</taxon>
        <taxon>Vitaceae</taxon>
        <taxon>Viteae</taxon>
        <taxon>Vitis</taxon>
    </lineage>
</organism>
<reference evidence="2 3" key="1">
    <citation type="journal article" date="2023" name="BMC Biotechnol.">
        <title>Vitis rotundifolia cv Carlos genome sequencing.</title>
        <authorList>
            <person name="Huff M."/>
            <person name="Hulse-Kemp A."/>
            <person name="Scheffler B."/>
            <person name="Youngblood R."/>
            <person name="Simpson S."/>
            <person name="Babiker E."/>
            <person name="Staton M."/>
        </authorList>
    </citation>
    <scope>NUCLEOTIDE SEQUENCE [LARGE SCALE GENOMIC DNA]</scope>
    <source>
        <tissue evidence="2">Leaf</tissue>
    </source>
</reference>
<evidence type="ECO:0000313" key="2">
    <source>
        <dbReference type="EMBL" id="KAJ9697041.1"/>
    </source>
</evidence>
<feature type="region of interest" description="Disordered" evidence="1">
    <location>
        <begin position="67"/>
        <end position="88"/>
    </location>
</feature>
<feature type="compositionally biased region" description="Acidic residues" evidence="1">
    <location>
        <begin position="67"/>
        <end position="87"/>
    </location>
</feature>
<evidence type="ECO:0000256" key="1">
    <source>
        <dbReference type="SAM" id="MobiDB-lite"/>
    </source>
</evidence>
<gene>
    <name evidence="2" type="ORF">PVL29_008999</name>
</gene>